<reference evidence="1" key="1">
    <citation type="submission" date="2020-04" db="EMBL/GenBank/DDBJ databases">
        <title>Comparative genomics of oral phylogroup-2 Treponema strains.</title>
        <authorList>
            <person name="Zeng H."/>
            <person name="Chan Y.K."/>
            <person name="Watt R.M."/>
        </authorList>
    </citation>
    <scope>NUCLEOTIDE SEQUENCE</scope>
    <source>
        <strain evidence="1">OMZ 905</strain>
    </source>
</reference>
<accession>A0A9Q9EWI1</accession>
<dbReference type="Proteomes" id="UP001056981">
    <property type="component" value="Chromosome"/>
</dbReference>
<dbReference type="EMBL" id="CP051635">
    <property type="protein sequence ID" value="UTC99565.1"/>
    <property type="molecule type" value="Genomic_DNA"/>
</dbReference>
<dbReference type="AlphaFoldDB" id="A0A9Q9EWI1"/>
<protein>
    <submittedName>
        <fullName evidence="1">Uncharacterized protein</fullName>
    </submittedName>
</protein>
<organism evidence="1 2">
    <name type="scientific">Treponema denticola</name>
    <dbReference type="NCBI Taxonomy" id="158"/>
    <lineage>
        <taxon>Bacteria</taxon>
        <taxon>Pseudomonadati</taxon>
        <taxon>Spirochaetota</taxon>
        <taxon>Spirochaetia</taxon>
        <taxon>Spirochaetales</taxon>
        <taxon>Treponemataceae</taxon>
        <taxon>Treponema</taxon>
    </lineage>
</organism>
<sequence>MEIKDFINTIGYDGNSAIVDKARLSKNSNKNLDQLLEAGAFRAAAAYAVYTESEEDLQKVADEYNKLSRSNYKKEQIKRLFGVSKVEVKKKLVW</sequence>
<dbReference type="RefSeq" id="WP_253700080.1">
    <property type="nucleotide sequence ID" value="NZ_CP051522.1"/>
</dbReference>
<evidence type="ECO:0000313" key="2">
    <source>
        <dbReference type="Proteomes" id="UP001056981"/>
    </source>
</evidence>
<proteinExistence type="predicted"/>
<name>A0A9Q9EWI1_TREDN</name>
<gene>
    <name evidence="1" type="ORF">E4N86_02130</name>
</gene>
<evidence type="ECO:0000313" key="1">
    <source>
        <dbReference type="EMBL" id="UTC99565.1"/>
    </source>
</evidence>